<evidence type="ECO:0000313" key="2">
    <source>
        <dbReference type="EMBL" id="MFD3955777.1"/>
    </source>
</evidence>
<keyword evidence="3" id="KW-1185">Reference proteome</keyword>
<protein>
    <submittedName>
        <fullName evidence="2">FAD/NAD(P)-binding protein</fullName>
    </submittedName>
</protein>
<dbReference type="SUPFAM" id="SSF51905">
    <property type="entry name" value="FAD/NAD(P)-binding domain"/>
    <property type="match status" value="2"/>
</dbReference>
<reference evidence="2 3" key="1">
    <citation type="submission" date="2024-09" db="EMBL/GenBank/DDBJ databases">
        <title>The Natural Products Discovery Center: Release of the First 8490 Sequenced Strains for Exploring Actinobacteria Biosynthetic Diversity.</title>
        <authorList>
            <person name="Kalkreuter E."/>
            <person name="Kautsar S.A."/>
            <person name="Yang D."/>
            <person name="Bader C.D."/>
            <person name="Teijaro C.N."/>
            <person name="Fluegel L."/>
            <person name="Davis C.M."/>
            <person name="Simpson J.R."/>
            <person name="Lauterbach L."/>
            <person name="Steele A.D."/>
            <person name="Gui C."/>
            <person name="Meng S."/>
            <person name="Li G."/>
            <person name="Viehrig K."/>
            <person name="Ye F."/>
            <person name="Su P."/>
            <person name="Kiefer A.F."/>
            <person name="Nichols A."/>
            <person name="Cepeda A.J."/>
            <person name="Yan W."/>
            <person name="Fan B."/>
            <person name="Jiang Y."/>
            <person name="Adhikari A."/>
            <person name="Zheng C.-J."/>
            <person name="Schuster L."/>
            <person name="Cowan T.M."/>
            <person name="Smanski M.J."/>
            <person name="Chevrette M.G."/>
            <person name="De Carvalho L.P.S."/>
            <person name="Shen B."/>
        </authorList>
    </citation>
    <scope>NUCLEOTIDE SEQUENCE [LARGE SCALE GENOMIC DNA]</scope>
    <source>
        <strain evidence="2 3">NPDC058584</strain>
    </source>
</reference>
<dbReference type="Gene3D" id="3.50.50.60">
    <property type="entry name" value="FAD/NAD(P)-binding domain"/>
    <property type="match status" value="1"/>
</dbReference>
<dbReference type="EMBL" id="JBHXPM010000005">
    <property type="protein sequence ID" value="MFD3955777.1"/>
    <property type="molecule type" value="Genomic_DNA"/>
</dbReference>
<sequence>MGSRQLSRNAAIGVIGGGAAAVCLLDALAEASTAPGEVTVFEPSPHLWRGRPYQPDLDTVRVNIAPGGMSVRFGDPEHFPGWLAARDAVLGMAEPDFVDPINGLRFIPRATYGAYLEQSAREAVARLRKKGWRVDVVPEQVTAAEPAPGGRVRLFHGDGESLTVDHTVLCVGRGRPGDPYGLTGRDGYLPDAYPLARTLGEIGADADVGVIGAGLTGVDIVLSLLARGHRGRVLLASRSGVLPRVRQTARPHTLKHFTADWFRGAARRGETVTLGQVVDLMRAEFADAGEDFTAVAREITAAAEAEDPVKRLRRHLSEVDSPDRGLRILQQAVPATGPDVWPLLPEADRRQLLRDHYRSMMSLCCPMPATTATALLGMVDSGQLRIVSDVRAVEPRPGGGFALRTGDGAPPLRADRLINAVNPAPGGLPARAQSLVTSLVSEGLAELHPRGGVVTERATSRLLTGGRAHPGLYALGDLAAGSLFFTFGLPSIVDRAHDIVQAIRAGDGPPLSVTENAVLSA</sequence>
<dbReference type="Proteomes" id="UP001598300">
    <property type="component" value="Unassembled WGS sequence"/>
</dbReference>
<dbReference type="Pfam" id="PF13454">
    <property type="entry name" value="NAD_binding_9"/>
    <property type="match status" value="1"/>
</dbReference>
<dbReference type="PANTHER" id="PTHR40254">
    <property type="entry name" value="BLR0577 PROTEIN"/>
    <property type="match status" value="1"/>
</dbReference>
<evidence type="ECO:0000313" key="3">
    <source>
        <dbReference type="Proteomes" id="UP001598300"/>
    </source>
</evidence>
<dbReference type="PANTHER" id="PTHR40254:SF1">
    <property type="entry name" value="BLR0577 PROTEIN"/>
    <property type="match status" value="1"/>
</dbReference>
<evidence type="ECO:0000259" key="1">
    <source>
        <dbReference type="Pfam" id="PF13454"/>
    </source>
</evidence>
<dbReference type="InterPro" id="IPR052189">
    <property type="entry name" value="L-asp_N-monooxygenase_NS-form"/>
</dbReference>
<accession>A0ABW6DTC7</accession>
<name>A0ABW6DTC7_9ACTN</name>
<organism evidence="2 3">
    <name type="scientific">Streptomyces bacillaris</name>
    <dbReference type="NCBI Taxonomy" id="68179"/>
    <lineage>
        <taxon>Bacteria</taxon>
        <taxon>Bacillati</taxon>
        <taxon>Actinomycetota</taxon>
        <taxon>Actinomycetes</taxon>
        <taxon>Kitasatosporales</taxon>
        <taxon>Streptomycetaceae</taxon>
        <taxon>Streptomyces</taxon>
    </lineage>
</organism>
<dbReference type="InterPro" id="IPR038732">
    <property type="entry name" value="HpyO/CreE_NAD-binding"/>
</dbReference>
<dbReference type="InterPro" id="IPR036188">
    <property type="entry name" value="FAD/NAD-bd_sf"/>
</dbReference>
<gene>
    <name evidence="2" type="ORF">ACFWR3_06795</name>
</gene>
<dbReference type="RefSeq" id="WP_079167580.1">
    <property type="nucleotide sequence ID" value="NZ_JBHVRE010000015.1"/>
</dbReference>
<proteinExistence type="predicted"/>
<feature type="domain" description="FAD-dependent urate hydroxylase HpyO/Asp monooxygenase CreE-like FAD/NAD(P)-binding" evidence="1">
    <location>
        <begin position="14"/>
        <end position="173"/>
    </location>
</feature>
<comment type="caution">
    <text evidence="2">The sequence shown here is derived from an EMBL/GenBank/DDBJ whole genome shotgun (WGS) entry which is preliminary data.</text>
</comment>